<accession>A0ABR3FL55</accession>
<evidence type="ECO:0000313" key="5">
    <source>
        <dbReference type="Proteomes" id="UP001465976"/>
    </source>
</evidence>
<sequence length="199" mass="19746">MKAITLCFLSSVPLLAQSAVVSLVQFVDPIDITNGDTITSSGPVAVPVGTNGAETSYLISEEDTRTITSTASGATTTITQTTTNTFTLVASASGYKVTNAPGLVSGLNVECHYTAAQAGECLYFESGGSPSGATSTFTVTGTPQVVAISISDKSGGASPTNNATSGGSSGDRNSATGWSAAGMLAGVLSGLVMGIFAIL</sequence>
<keyword evidence="2" id="KW-0812">Transmembrane</keyword>
<name>A0ABR3FL55_9AGAR</name>
<dbReference type="Proteomes" id="UP001465976">
    <property type="component" value="Unassembled WGS sequence"/>
</dbReference>
<feature type="region of interest" description="Disordered" evidence="1">
    <location>
        <begin position="150"/>
        <end position="172"/>
    </location>
</feature>
<feature type="transmembrane region" description="Helical" evidence="2">
    <location>
        <begin position="178"/>
        <end position="198"/>
    </location>
</feature>
<keyword evidence="5" id="KW-1185">Reference proteome</keyword>
<proteinExistence type="predicted"/>
<gene>
    <name evidence="4" type="ORF">V5O48_005849</name>
</gene>
<keyword evidence="2" id="KW-1133">Transmembrane helix</keyword>
<keyword evidence="2" id="KW-0472">Membrane</keyword>
<feature type="chain" id="PRO_5045873460" evidence="3">
    <location>
        <begin position="19"/>
        <end position="199"/>
    </location>
</feature>
<evidence type="ECO:0000256" key="2">
    <source>
        <dbReference type="SAM" id="Phobius"/>
    </source>
</evidence>
<organism evidence="4 5">
    <name type="scientific">Marasmius crinis-equi</name>
    <dbReference type="NCBI Taxonomy" id="585013"/>
    <lineage>
        <taxon>Eukaryota</taxon>
        <taxon>Fungi</taxon>
        <taxon>Dikarya</taxon>
        <taxon>Basidiomycota</taxon>
        <taxon>Agaricomycotina</taxon>
        <taxon>Agaricomycetes</taxon>
        <taxon>Agaricomycetidae</taxon>
        <taxon>Agaricales</taxon>
        <taxon>Marasmiineae</taxon>
        <taxon>Marasmiaceae</taxon>
        <taxon>Marasmius</taxon>
    </lineage>
</organism>
<feature type="signal peptide" evidence="3">
    <location>
        <begin position="1"/>
        <end position="18"/>
    </location>
</feature>
<evidence type="ECO:0000256" key="1">
    <source>
        <dbReference type="SAM" id="MobiDB-lite"/>
    </source>
</evidence>
<keyword evidence="3" id="KW-0732">Signal</keyword>
<comment type="caution">
    <text evidence="4">The sequence shown here is derived from an EMBL/GenBank/DDBJ whole genome shotgun (WGS) entry which is preliminary data.</text>
</comment>
<reference evidence="4 5" key="1">
    <citation type="submission" date="2024-02" db="EMBL/GenBank/DDBJ databases">
        <title>A draft genome for the cacao thread blight pathogen Marasmius crinis-equi.</title>
        <authorList>
            <person name="Cohen S.P."/>
            <person name="Baruah I.K."/>
            <person name="Amoako-Attah I."/>
            <person name="Bukari Y."/>
            <person name="Meinhardt L.W."/>
            <person name="Bailey B.A."/>
        </authorList>
    </citation>
    <scope>NUCLEOTIDE SEQUENCE [LARGE SCALE GENOMIC DNA]</scope>
    <source>
        <strain evidence="4 5">GH-76</strain>
    </source>
</reference>
<evidence type="ECO:0000313" key="4">
    <source>
        <dbReference type="EMBL" id="KAL0576131.1"/>
    </source>
</evidence>
<dbReference type="EMBL" id="JBAHYK010000245">
    <property type="protein sequence ID" value="KAL0576131.1"/>
    <property type="molecule type" value="Genomic_DNA"/>
</dbReference>
<evidence type="ECO:0000256" key="3">
    <source>
        <dbReference type="SAM" id="SignalP"/>
    </source>
</evidence>
<feature type="compositionally biased region" description="Polar residues" evidence="1">
    <location>
        <begin position="157"/>
        <end position="172"/>
    </location>
</feature>
<protein>
    <submittedName>
        <fullName evidence="4">Uncharacterized protein</fullName>
    </submittedName>
</protein>